<dbReference type="EMBL" id="BK032682">
    <property type="protein sequence ID" value="DAF54735.1"/>
    <property type="molecule type" value="Genomic_DNA"/>
</dbReference>
<sequence>MIPLHNKFNLHTIPNNSLYLNPAISRIPLPHLPKT</sequence>
<proteinExistence type="predicted"/>
<protein>
    <submittedName>
        <fullName evidence="1">Uncharacterized protein</fullName>
    </submittedName>
</protein>
<name>A0A8S5SVK2_9CAUD</name>
<accession>A0A8S5SVK2</accession>
<evidence type="ECO:0000313" key="1">
    <source>
        <dbReference type="EMBL" id="DAF54735.1"/>
    </source>
</evidence>
<organism evidence="1">
    <name type="scientific">Siphoviridae sp. ctqPo10</name>
    <dbReference type="NCBI Taxonomy" id="2827948"/>
    <lineage>
        <taxon>Viruses</taxon>
        <taxon>Duplodnaviria</taxon>
        <taxon>Heunggongvirae</taxon>
        <taxon>Uroviricota</taxon>
        <taxon>Caudoviricetes</taxon>
    </lineage>
</organism>
<reference evidence="1" key="1">
    <citation type="journal article" date="2021" name="Proc. Natl. Acad. Sci. U.S.A.">
        <title>A Catalog of Tens of Thousands of Viruses from Human Metagenomes Reveals Hidden Associations with Chronic Diseases.</title>
        <authorList>
            <person name="Tisza M.J."/>
            <person name="Buck C.B."/>
        </authorList>
    </citation>
    <scope>NUCLEOTIDE SEQUENCE</scope>
    <source>
        <strain evidence="1">CtqPo10</strain>
    </source>
</reference>